<evidence type="ECO:0000313" key="3">
    <source>
        <dbReference type="Proteomes" id="UP000565078"/>
    </source>
</evidence>
<comment type="caution">
    <text evidence="2">The sequence shown here is derived from an EMBL/GenBank/DDBJ whole genome shotgun (WGS) entry which is preliminary data.</text>
</comment>
<protein>
    <submittedName>
        <fullName evidence="2">TGS domain-containing protein</fullName>
    </submittedName>
</protein>
<dbReference type="PROSITE" id="PS51880">
    <property type="entry name" value="TGS"/>
    <property type="match status" value="1"/>
</dbReference>
<reference evidence="3" key="1">
    <citation type="journal article" date="2020" name="bioRxiv">
        <title>A rank-normalized archaeal taxonomy based on genome phylogeny resolves widespread incomplete and uneven classifications.</title>
        <authorList>
            <person name="Rinke C."/>
            <person name="Chuvochina M."/>
            <person name="Mussig A.J."/>
            <person name="Chaumeil P.-A."/>
            <person name="Waite D.W."/>
            <person name="Whitman W.B."/>
            <person name="Parks D.H."/>
            <person name="Hugenholtz P."/>
        </authorList>
    </citation>
    <scope>NUCLEOTIDE SEQUENCE [LARGE SCALE GENOMIC DNA]</scope>
</reference>
<evidence type="ECO:0000313" key="2">
    <source>
        <dbReference type="EMBL" id="HIH09211.1"/>
    </source>
</evidence>
<dbReference type="InterPro" id="IPR006073">
    <property type="entry name" value="GTP-bd"/>
</dbReference>
<dbReference type="InterPro" id="IPR027417">
    <property type="entry name" value="P-loop_NTPase"/>
</dbReference>
<sequence>MTTNPGPEFFNAQDKYQAAKTPEEKLRWLEEMYKNAPKHKASEKLVAEITYKISKLKQEVEKQKEQAKKKGGGYSLNVKKDGDGQIAIIGMPNSGKSLLLKTITGVEVEVAPYPFTTTKPEVGMMDYKGAKVQLVEVPALIGGSSQGKANGTQLLSLCRNADALILLHRTGEEKQAIIKELSNVGIIVERKKPRIFVQDTEFNGITIGGKQFLQMPEKELAEILKQMHIFKASVLLEEPTTREKLLEAMDKTLDYKNCLFLSTFGWKNDEGLAKSIFSLLEKIIVYTKKPGNEPDYSDPLVLAKGATISDVAQFVHKDIAQNLKYARVWGSAKFPGQRVSKDHMLQDGDIIEISA</sequence>
<dbReference type="PANTHER" id="PTHR43127">
    <property type="entry name" value="DEVELOPMENTALLY-REGULATED GTP-BINDING PROTEIN 2"/>
    <property type="match status" value="1"/>
</dbReference>
<dbReference type="EMBL" id="DUGC01000019">
    <property type="protein sequence ID" value="HIH09211.1"/>
    <property type="molecule type" value="Genomic_DNA"/>
</dbReference>
<feature type="domain" description="TGS" evidence="1">
    <location>
        <begin position="281"/>
        <end position="355"/>
    </location>
</feature>
<dbReference type="PRINTS" id="PR00326">
    <property type="entry name" value="GTP1OBG"/>
</dbReference>
<dbReference type="InterPro" id="IPR012676">
    <property type="entry name" value="TGS-like"/>
</dbReference>
<accession>A0A7J4IUM0</accession>
<gene>
    <name evidence="2" type="ORF">HA254_00920</name>
</gene>
<dbReference type="InterPro" id="IPR004095">
    <property type="entry name" value="TGS"/>
</dbReference>
<dbReference type="Proteomes" id="UP000565078">
    <property type="component" value="Unassembled WGS sequence"/>
</dbReference>
<dbReference type="GO" id="GO:0005525">
    <property type="term" value="F:GTP binding"/>
    <property type="evidence" value="ECO:0007669"/>
    <property type="project" value="InterPro"/>
</dbReference>
<name>A0A7J4IUM0_9ARCH</name>
<dbReference type="Pfam" id="PF02824">
    <property type="entry name" value="TGS"/>
    <property type="match status" value="1"/>
</dbReference>
<dbReference type="Pfam" id="PF01926">
    <property type="entry name" value="MMR_HSR1"/>
    <property type="match status" value="1"/>
</dbReference>
<dbReference type="AlphaFoldDB" id="A0A7J4IUM0"/>
<dbReference type="CDD" id="cd01666">
    <property type="entry name" value="TGS_DRG"/>
    <property type="match status" value="1"/>
</dbReference>
<evidence type="ECO:0000259" key="1">
    <source>
        <dbReference type="PROSITE" id="PS51880"/>
    </source>
</evidence>
<organism evidence="2 3">
    <name type="scientific">Candidatus Iainarchaeum sp</name>
    <dbReference type="NCBI Taxonomy" id="3101447"/>
    <lineage>
        <taxon>Archaea</taxon>
        <taxon>Candidatus Iainarchaeota</taxon>
        <taxon>Candidatus Iainarchaeia</taxon>
        <taxon>Candidatus Iainarchaeales</taxon>
        <taxon>Candidatus Iainarchaeaceae</taxon>
        <taxon>Candidatus Iainarchaeum</taxon>
    </lineage>
</organism>
<dbReference type="GO" id="GO:0003924">
    <property type="term" value="F:GTPase activity"/>
    <property type="evidence" value="ECO:0007669"/>
    <property type="project" value="InterPro"/>
</dbReference>
<dbReference type="SUPFAM" id="SSF81271">
    <property type="entry name" value="TGS-like"/>
    <property type="match status" value="1"/>
</dbReference>
<dbReference type="InterPro" id="IPR012675">
    <property type="entry name" value="Beta-grasp_dom_sf"/>
</dbReference>
<proteinExistence type="predicted"/>
<dbReference type="Gene3D" id="3.10.20.30">
    <property type="match status" value="1"/>
</dbReference>
<dbReference type="Gene3D" id="3.40.50.300">
    <property type="entry name" value="P-loop containing nucleotide triphosphate hydrolases"/>
    <property type="match status" value="1"/>
</dbReference>
<dbReference type="InterPro" id="IPR045001">
    <property type="entry name" value="DRG"/>
</dbReference>
<dbReference type="SUPFAM" id="SSF52540">
    <property type="entry name" value="P-loop containing nucleoside triphosphate hydrolases"/>
    <property type="match status" value="1"/>
</dbReference>